<dbReference type="EMBL" id="LAZR01002344">
    <property type="protein sequence ID" value="KKN31263.1"/>
    <property type="molecule type" value="Genomic_DNA"/>
</dbReference>
<dbReference type="SUPFAM" id="SSF51126">
    <property type="entry name" value="Pectin lyase-like"/>
    <property type="match status" value="1"/>
</dbReference>
<evidence type="ECO:0008006" key="2">
    <source>
        <dbReference type="Google" id="ProtNLM"/>
    </source>
</evidence>
<dbReference type="Gene3D" id="2.160.20.10">
    <property type="entry name" value="Single-stranded right-handed beta-helix, Pectin lyase-like"/>
    <property type="match status" value="1"/>
</dbReference>
<dbReference type="InterPro" id="IPR011050">
    <property type="entry name" value="Pectin_lyase_fold/virulence"/>
</dbReference>
<reference evidence="1" key="1">
    <citation type="journal article" date="2015" name="Nature">
        <title>Complex archaea that bridge the gap between prokaryotes and eukaryotes.</title>
        <authorList>
            <person name="Spang A."/>
            <person name="Saw J.H."/>
            <person name="Jorgensen S.L."/>
            <person name="Zaremba-Niedzwiedzka K."/>
            <person name="Martijn J."/>
            <person name="Lind A.E."/>
            <person name="van Eijk R."/>
            <person name="Schleper C."/>
            <person name="Guy L."/>
            <person name="Ettema T.J."/>
        </authorList>
    </citation>
    <scope>NUCLEOTIDE SEQUENCE</scope>
</reference>
<sequence length="567" mass="61119">MPRLSTRLQLPLGNYIGPKSPGVIKTIDAGVFQTADDRLMQSGAGRPNGIITSHWAGQRYLDTTNQTLWFNPLAGDQDNWVQLQRNTTFNVRDYGATGKPGDDDTVAVQDTINAATELLFGTIPAGIGSVIAVGQFEISSSLLIDNLAGFHLLGGGYFATRFKWVGPADEPMFLLTNAFRCAFKDFQVVAGNELLAGFLMVKDTGGSSLPPSSCFFEDVVIEGVSAGQGVTRGWDISEAGTAGSNNNEFHTFIHCAVKNYKESAWRIGHTNVKTIRFYGCRFDALSGVGEQGILVEKGSFHWHGGGGGGNQEADFYIADAPDVCSVIGGDFENSKRLLIGSGPTGAPGFITIQNTRWDSQHMHPDGKMIVWRLPSLVLIGNTFGGGGETTPTVITHSQGSREGFFTCIGNQFITTGSSDTEPWNVEDDTNCYIEGNFFRDTLQVPTTNSPIPDGETAPKLWANKFFYTGNTGATVITGFIGGNAQIGQPKTIVFKDIFTTIDFENGSLKGNAGVNWKPALNDHMTCVYDGTNWYCDISNNAGASYITGELVSYDNSAVFHNSEAVRV</sequence>
<dbReference type="AlphaFoldDB" id="A0A0F9SQ24"/>
<comment type="caution">
    <text evidence="1">The sequence shown here is derived from an EMBL/GenBank/DDBJ whole genome shotgun (WGS) entry which is preliminary data.</text>
</comment>
<proteinExistence type="predicted"/>
<gene>
    <name evidence="1" type="ORF">LCGC14_0825790</name>
</gene>
<organism evidence="1">
    <name type="scientific">marine sediment metagenome</name>
    <dbReference type="NCBI Taxonomy" id="412755"/>
    <lineage>
        <taxon>unclassified sequences</taxon>
        <taxon>metagenomes</taxon>
        <taxon>ecological metagenomes</taxon>
    </lineage>
</organism>
<protein>
    <recommendedName>
        <fullName evidence="2">Pectate lyase superfamily protein domain-containing protein</fullName>
    </recommendedName>
</protein>
<dbReference type="InterPro" id="IPR012334">
    <property type="entry name" value="Pectin_lyas_fold"/>
</dbReference>
<accession>A0A0F9SQ24</accession>
<name>A0A0F9SQ24_9ZZZZ</name>
<evidence type="ECO:0000313" key="1">
    <source>
        <dbReference type="EMBL" id="KKN31263.1"/>
    </source>
</evidence>